<evidence type="ECO:0000256" key="2">
    <source>
        <dbReference type="SAM" id="SignalP"/>
    </source>
</evidence>
<dbReference type="InterPro" id="IPR045388">
    <property type="entry name" value="HHL1-like"/>
</dbReference>
<feature type="region of interest" description="Disordered" evidence="1">
    <location>
        <begin position="47"/>
        <end position="67"/>
    </location>
</feature>
<reference evidence="3 4" key="1">
    <citation type="journal article" date="2010" name="Nature">
        <title>The Ectocarpus genome and the independent evolution of multicellularity in brown algae.</title>
        <authorList>
            <person name="Cock J.M."/>
            <person name="Sterck L."/>
            <person name="Rouze P."/>
            <person name="Scornet D."/>
            <person name="Allen A.E."/>
            <person name="Amoutzias G."/>
            <person name="Anthouard V."/>
            <person name="Artiguenave F."/>
            <person name="Aury J.M."/>
            <person name="Badger J.H."/>
            <person name="Beszteri B."/>
            <person name="Billiau K."/>
            <person name="Bonnet E."/>
            <person name="Bothwell J.H."/>
            <person name="Bowler C."/>
            <person name="Boyen C."/>
            <person name="Brownlee C."/>
            <person name="Carrano C.J."/>
            <person name="Charrier B."/>
            <person name="Cho G.Y."/>
            <person name="Coelho S.M."/>
            <person name="Collen J."/>
            <person name="Corre E."/>
            <person name="Da Silva C."/>
            <person name="Delage L."/>
            <person name="Delaroque N."/>
            <person name="Dittami S.M."/>
            <person name="Doulbeau S."/>
            <person name="Elias M."/>
            <person name="Farnham G."/>
            <person name="Gachon C.M."/>
            <person name="Gschloessl B."/>
            <person name="Heesch S."/>
            <person name="Jabbari K."/>
            <person name="Jubin C."/>
            <person name="Kawai H."/>
            <person name="Kimura K."/>
            <person name="Kloareg B."/>
            <person name="Kupper F.C."/>
            <person name="Lang D."/>
            <person name="Le Bail A."/>
            <person name="Leblanc C."/>
            <person name="Lerouge P."/>
            <person name="Lohr M."/>
            <person name="Lopez P.J."/>
            <person name="Martens C."/>
            <person name="Maumus F."/>
            <person name="Michel G."/>
            <person name="Miranda-Saavedra D."/>
            <person name="Morales J."/>
            <person name="Moreau H."/>
            <person name="Motomura T."/>
            <person name="Nagasato C."/>
            <person name="Napoli C.A."/>
            <person name="Nelson D.R."/>
            <person name="Nyvall-Collen P."/>
            <person name="Peters A.F."/>
            <person name="Pommier C."/>
            <person name="Potin P."/>
            <person name="Poulain J."/>
            <person name="Quesneville H."/>
            <person name="Read B."/>
            <person name="Rensing S.A."/>
            <person name="Ritter A."/>
            <person name="Rousvoal S."/>
            <person name="Samanta M."/>
            <person name="Samson G."/>
            <person name="Schroeder D.C."/>
            <person name="Segurens B."/>
            <person name="Strittmatter M."/>
            <person name="Tonon T."/>
            <person name="Tregear J.W."/>
            <person name="Valentin K."/>
            <person name="von Dassow P."/>
            <person name="Yamagishi T."/>
            <person name="Van de Peer Y."/>
            <person name="Wincker P."/>
        </authorList>
    </citation>
    <scope>NUCLEOTIDE SEQUENCE [LARGE SCALE GENOMIC DNA]</scope>
    <source>
        <strain evidence="4">Ec32 / CCAP1310/4</strain>
    </source>
</reference>
<dbReference type="AlphaFoldDB" id="D7FX62"/>
<name>D7FX62_ECTSI</name>
<keyword evidence="4" id="KW-1185">Reference proteome</keyword>
<feature type="chain" id="PRO_5003095867" evidence="2">
    <location>
        <begin position="20"/>
        <end position="196"/>
    </location>
</feature>
<dbReference type="eggNOG" id="ENOG502S9GR">
    <property type="taxonomic scope" value="Eukaryota"/>
</dbReference>
<feature type="signal peptide" evidence="2">
    <location>
        <begin position="1"/>
        <end position="19"/>
    </location>
</feature>
<dbReference type="OrthoDB" id="197165at2759"/>
<accession>D7FX62</accession>
<proteinExistence type="predicted"/>
<organism evidence="3 4">
    <name type="scientific">Ectocarpus siliculosus</name>
    <name type="common">Brown alga</name>
    <name type="synonym">Conferva siliculosa</name>
    <dbReference type="NCBI Taxonomy" id="2880"/>
    <lineage>
        <taxon>Eukaryota</taxon>
        <taxon>Sar</taxon>
        <taxon>Stramenopiles</taxon>
        <taxon>Ochrophyta</taxon>
        <taxon>PX clade</taxon>
        <taxon>Phaeophyceae</taxon>
        <taxon>Ectocarpales</taxon>
        <taxon>Ectocarpaceae</taxon>
        <taxon>Ectocarpus</taxon>
    </lineage>
</organism>
<dbReference type="OMA" id="ESGQDEW"/>
<evidence type="ECO:0000313" key="4">
    <source>
        <dbReference type="Proteomes" id="UP000002630"/>
    </source>
</evidence>
<sequence>MRGLLTLACASAAVASASAFLVSTPCAPSSSSAAAAGRLACRRAMSMSKGFGEPPPPKKVKAPKSEKSIQRDAAAKAYEEMSAAGIPEYNILIKPAGTDDYLPAGVMAVPRSQQVSEAIFEQEENLKKAAFRVYDKLAAYDEFEYGYTLKMFPDDPVTPIEKRAPSTNPVGKFFEGLLSPVNTAGMKGPEINPPPK</sequence>
<keyword evidence="2" id="KW-0732">Signal</keyword>
<evidence type="ECO:0000256" key="1">
    <source>
        <dbReference type="SAM" id="MobiDB-lite"/>
    </source>
</evidence>
<dbReference type="InParanoid" id="D7FX62"/>
<protein>
    <submittedName>
        <fullName evidence="3">Uncharacterized protein</fullName>
    </submittedName>
</protein>
<dbReference type="EMBL" id="FN649729">
    <property type="protein sequence ID" value="CBJ26395.1"/>
    <property type="molecule type" value="Genomic_DNA"/>
</dbReference>
<evidence type="ECO:0000313" key="3">
    <source>
        <dbReference type="EMBL" id="CBJ26395.1"/>
    </source>
</evidence>
<dbReference type="EMBL" id="FN648509">
    <property type="protein sequence ID" value="CBJ26395.1"/>
    <property type="molecule type" value="Genomic_DNA"/>
</dbReference>
<gene>
    <name evidence="3" type="ORF">Esi_0032_0127</name>
</gene>
<dbReference type="Proteomes" id="UP000002630">
    <property type="component" value="Linkage Group LG04"/>
</dbReference>
<dbReference type="Pfam" id="PF20133">
    <property type="entry name" value="HHL1-like"/>
    <property type="match status" value="1"/>
</dbReference>